<organism evidence="7 8">
    <name type="scientific">Methanococcoides cohabitans</name>
    <dbReference type="NCBI Taxonomy" id="3136559"/>
    <lineage>
        <taxon>Archaea</taxon>
        <taxon>Methanobacteriati</taxon>
        <taxon>Methanobacteriota</taxon>
        <taxon>Stenosarchaea group</taxon>
        <taxon>Methanomicrobia</taxon>
        <taxon>Methanosarcinales</taxon>
        <taxon>Methanosarcinaceae</taxon>
        <taxon>Methanococcoides</taxon>
    </lineage>
</organism>
<comment type="function">
    <text evidence="5">DNA-dependent RNA polymerase (RNAP) catalyzes the transcription of DNA into RNA using the four ribonucleoside triphosphates as substrates.</text>
</comment>
<dbReference type="CDD" id="cd06927">
    <property type="entry name" value="RNAP_L"/>
    <property type="match status" value="1"/>
</dbReference>
<dbReference type="Pfam" id="PF13656">
    <property type="entry name" value="RNA_pol_L_2"/>
    <property type="match status" value="1"/>
</dbReference>
<comment type="caution">
    <text evidence="7">The sequence shown here is derived from an EMBL/GenBank/DDBJ whole genome shotgun (WGS) entry which is preliminary data.</text>
</comment>
<comment type="subcellular location">
    <subcellularLocation>
        <location evidence="5">Cytoplasm</location>
    </subcellularLocation>
</comment>
<reference evidence="7 8" key="1">
    <citation type="submission" date="2024-04" db="EMBL/GenBank/DDBJ databases">
        <title>Methanococcoides sp. LMO-2.</title>
        <authorList>
            <person name="Liang L."/>
        </authorList>
    </citation>
    <scope>NUCLEOTIDE SEQUENCE [LARGE SCALE GENOMIC DNA]</scope>
    <source>
        <strain evidence="7 8">LMO-2</strain>
    </source>
</reference>
<sequence length="91" mass="10275">MELKILEKSDDEMKLEIAGESHTLLNMLKSILLEDERVHTASYDMKHVTISEPVLFIKTENADPIDVIKDAVAVLIAECDEFISVFNKAVE</sequence>
<gene>
    <name evidence="5" type="primary">rpo11</name>
    <name evidence="5" type="synonym">rpoL</name>
    <name evidence="7" type="ORF">WOA13_07585</name>
</gene>
<dbReference type="RefSeq" id="WP_342127328.1">
    <property type="nucleotide sequence ID" value="NZ_JBCAUS010000005.1"/>
</dbReference>
<keyword evidence="8" id="KW-1185">Reference proteome</keyword>
<keyword evidence="1 5" id="KW-0240">DNA-directed RNA polymerase</keyword>
<evidence type="ECO:0000256" key="3">
    <source>
        <dbReference type="ARBA" id="ARBA00023163"/>
    </source>
</evidence>
<dbReference type="InterPro" id="IPR022905">
    <property type="entry name" value="Rpo11-like"/>
</dbReference>
<dbReference type="SUPFAM" id="SSF55257">
    <property type="entry name" value="RBP11-like subunits of RNA polymerase"/>
    <property type="match status" value="1"/>
</dbReference>
<evidence type="ECO:0000256" key="1">
    <source>
        <dbReference type="ARBA" id="ARBA00022478"/>
    </source>
</evidence>
<dbReference type="EMBL" id="JBCAUS010000005">
    <property type="protein sequence ID" value="MEL4305684.1"/>
    <property type="molecule type" value="Genomic_DNA"/>
</dbReference>
<comment type="similarity">
    <text evidence="4 5">Belongs to the archaeal Rpo11/eukaryotic RPB11/RPC19 RNA polymerase subunit family.</text>
</comment>
<feature type="domain" description="DNA-directed RNA polymerase RBP11-like dimerisation" evidence="6">
    <location>
        <begin position="13"/>
        <end position="83"/>
    </location>
</feature>
<keyword evidence="2 5" id="KW-0963">Cytoplasm</keyword>
<comment type="catalytic activity">
    <reaction evidence="5">
        <text>RNA(n) + a ribonucleoside 5'-triphosphate = RNA(n+1) + diphosphate</text>
        <dbReference type="Rhea" id="RHEA:21248"/>
        <dbReference type="Rhea" id="RHEA-COMP:14527"/>
        <dbReference type="Rhea" id="RHEA-COMP:17342"/>
        <dbReference type="ChEBI" id="CHEBI:33019"/>
        <dbReference type="ChEBI" id="CHEBI:61557"/>
        <dbReference type="ChEBI" id="CHEBI:140395"/>
        <dbReference type="EC" id="2.7.7.6"/>
    </reaction>
</comment>
<dbReference type="EC" id="2.7.7.6" evidence="5"/>
<dbReference type="GO" id="GO:0003899">
    <property type="term" value="F:DNA-directed RNA polymerase activity"/>
    <property type="evidence" value="ECO:0007669"/>
    <property type="project" value="UniProtKB-EC"/>
</dbReference>
<keyword evidence="5 7" id="KW-0548">Nucleotidyltransferase</keyword>
<dbReference type="InterPro" id="IPR009025">
    <property type="entry name" value="RBP11-like_dimer"/>
</dbReference>
<protein>
    <recommendedName>
        <fullName evidence="5">DNA-directed RNA polymerase subunit Rpo11</fullName>
        <ecNumber evidence="5">2.7.7.6</ecNumber>
    </recommendedName>
    <alternativeName>
        <fullName evidence="5">DNA-directed RNA polymerase subunit L</fullName>
    </alternativeName>
</protein>
<evidence type="ECO:0000256" key="5">
    <source>
        <dbReference type="HAMAP-Rule" id="MF_00261"/>
    </source>
</evidence>
<dbReference type="InterPro" id="IPR008193">
    <property type="entry name" value="RNA_pol_Rpb11_13-16kDa_CS"/>
</dbReference>
<dbReference type="NCBIfam" id="NF002237">
    <property type="entry name" value="PRK01146.2-1"/>
    <property type="match status" value="1"/>
</dbReference>
<proteinExistence type="inferred from homology"/>
<comment type="subunit">
    <text evidence="5">Part of the RNA polymerase complex.</text>
</comment>
<evidence type="ECO:0000256" key="2">
    <source>
        <dbReference type="ARBA" id="ARBA00022490"/>
    </source>
</evidence>
<dbReference type="InterPro" id="IPR036603">
    <property type="entry name" value="RBP11-like"/>
</dbReference>
<dbReference type="HAMAP" id="MF_00261">
    <property type="entry name" value="RNApol_arch_Rpo11"/>
    <property type="match status" value="1"/>
</dbReference>
<evidence type="ECO:0000259" key="6">
    <source>
        <dbReference type="Pfam" id="PF13656"/>
    </source>
</evidence>
<evidence type="ECO:0000256" key="4">
    <source>
        <dbReference type="ARBA" id="ARBA00025751"/>
    </source>
</evidence>
<dbReference type="Gene3D" id="3.30.1360.10">
    <property type="entry name" value="RNA polymerase, RBP11-like subunit"/>
    <property type="match status" value="1"/>
</dbReference>
<dbReference type="PROSITE" id="PS01154">
    <property type="entry name" value="RNA_POL_L_13KD"/>
    <property type="match status" value="1"/>
</dbReference>
<dbReference type="GO" id="GO:0000428">
    <property type="term" value="C:DNA-directed RNA polymerase complex"/>
    <property type="evidence" value="ECO:0007669"/>
    <property type="project" value="UniProtKB-KW"/>
</dbReference>
<keyword evidence="3 5" id="KW-0804">Transcription</keyword>
<evidence type="ECO:0000313" key="7">
    <source>
        <dbReference type="EMBL" id="MEL4305684.1"/>
    </source>
</evidence>
<dbReference type="Proteomes" id="UP001396646">
    <property type="component" value="Unassembled WGS sequence"/>
</dbReference>
<evidence type="ECO:0000313" key="8">
    <source>
        <dbReference type="Proteomes" id="UP001396646"/>
    </source>
</evidence>
<dbReference type="PANTHER" id="PTHR13946:SF28">
    <property type="entry name" value="DNA-DIRECTED RNA POLYMERASES I AND III SUBUNIT RPAC2"/>
    <property type="match status" value="1"/>
</dbReference>
<keyword evidence="5 7" id="KW-0808">Transferase</keyword>
<accession>A0ABU9KTG4</accession>
<name>A0ABU9KTG4_9EURY</name>
<dbReference type="PANTHER" id="PTHR13946">
    <property type="entry name" value="DNA-DIRECTED RNA POLYMERASE I,II,III"/>
    <property type="match status" value="1"/>
</dbReference>